<feature type="region of interest" description="Disordered" evidence="1">
    <location>
        <begin position="131"/>
        <end position="153"/>
    </location>
</feature>
<accession>A0A852TI96</accession>
<evidence type="ECO:0000256" key="2">
    <source>
        <dbReference type="SAM" id="SignalP"/>
    </source>
</evidence>
<feature type="signal peptide" evidence="2">
    <location>
        <begin position="1"/>
        <end position="22"/>
    </location>
</feature>
<comment type="caution">
    <text evidence="3">The sequence shown here is derived from an EMBL/GenBank/DDBJ whole genome shotgun (WGS) entry which is preliminary data.</text>
</comment>
<feature type="chain" id="PRO_5033023514" description="YHYH domain-containing protein" evidence="2">
    <location>
        <begin position="23"/>
        <end position="402"/>
    </location>
</feature>
<keyword evidence="2" id="KW-0732">Signal</keyword>
<gene>
    <name evidence="3" type="ORF">F4694_005371</name>
</gene>
<evidence type="ECO:0000313" key="3">
    <source>
        <dbReference type="EMBL" id="NYE08523.1"/>
    </source>
</evidence>
<reference evidence="4" key="1">
    <citation type="submission" date="2020-07" db="EMBL/GenBank/DDBJ databases">
        <authorList>
            <person name="Partida-Martinez L."/>
            <person name="Huntemann M."/>
            <person name="Clum A."/>
            <person name="Wang J."/>
            <person name="Palaniappan K."/>
            <person name="Ritter S."/>
            <person name="Chen I.-M."/>
            <person name="Stamatis D."/>
            <person name="Reddy T."/>
            <person name="O'Malley R."/>
            <person name="Daum C."/>
            <person name="Shapiro N."/>
            <person name="Ivanova N."/>
            <person name="Kyrpides N."/>
            <person name="Woyke T."/>
        </authorList>
    </citation>
    <scope>NUCLEOTIDE SEQUENCE [LARGE SCALE GENOMIC DNA]</scope>
    <source>
        <strain evidence="4">AT2.8</strain>
    </source>
</reference>
<sequence>MEKKVFLFTLLFVLLFGTFASAHSGRTDSSGGHNCSEKSKAKGLCTGYHNHNGGGESTSSGATIVNSEKDCTDFASYDEVVEYWNKKGYSATNDPENLDGWGNGVVDDGIPCEVPSGYDKTKINNSAEQIQHNQEEQDLASGEKAGYPNGVNDGYQEVTSNNVASTGSEAYKAGYATGYTKGYDEGKTKITGEKTKAASDGYTLGQKQDTIQIPALYINHAGLKQSFEGGFNKAVTERVEAKKKEYKDLGYTDGKKDVNNVPKDIEEVYVNAYLEGYNTAQDALKDEYLKQGYEAAFTILKYTKPNLDNEKFIGWYKEGFESNTEVKQISAAGLALGQAGDSYNLPSKYKNGEVIFKHNYELGLKEYEEQQSTNQKAAVGGVGGLALVWLGRRLYIAKKMIG</sequence>
<proteinExistence type="predicted"/>
<reference evidence="4" key="2">
    <citation type="submission" date="2020-08" db="EMBL/GenBank/DDBJ databases">
        <title>The Agave Microbiome: Exploring the role of microbial communities in plant adaptations to desert environments.</title>
        <authorList>
            <person name="Partida-Martinez L.P."/>
        </authorList>
    </citation>
    <scope>NUCLEOTIDE SEQUENCE [LARGE SCALE GENOMIC DNA]</scope>
    <source>
        <strain evidence="4">AT2.8</strain>
    </source>
</reference>
<dbReference type="NCBIfam" id="NF033223">
    <property type="entry name" value="YHYH_alt"/>
    <property type="match status" value="1"/>
</dbReference>
<evidence type="ECO:0000256" key="1">
    <source>
        <dbReference type="SAM" id="MobiDB-lite"/>
    </source>
</evidence>
<dbReference type="EMBL" id="JACCBX010000014">
    <property type="protein sequence ID" value="NYE08523.1"/>
    <property type="molecule type" value="Genomic_DNA"/>
</dbReference>
<dbReference type="AlphaFoldDB" id="A0A852TI96"/>
<protein>
    <recommendedName>
        <fullName evidence="5">YHYH domain-containing protein</fullName>
    </recommendedName>
</protein>
<evidence type="ECO:0008006" key="5">
    <source>
        <dbReference type="Google" id="ProtNLM"/>
    </source>
</evidence>
<organism evidence="3 4">
    <name type="scientific">Neobacillus niacini</name>
    <dbReference type="NCBI Taxonomy" id="86668"/>
    <lineage>
        <taxon>Bacteria</taxon>
        <taxon>Bacillati</taxon>
        <taxon>Bacillota</taxon>
        <taxon>Bacilli</taxon>
        <taxon>Bacillales</taxon>
        <taxon>Bacillaceae</taxon>
        <taxon>Neobacillus</taxon>
    </lineage>
</organism>
<evidence type="ECO:0000313" key="4">
    <source>
        <dbReference type="Proteomes" id="UP000548423"/>
    </source>
</evidence>
<dbReference type="InterPro" id="IPR047773">
    <property type="entry name" value="YHYH_dom_bact"/>
</dbReference>
<name>A0A852TI96_9BACI</name>
<dbReference type="Proteomes" id="UP000548423">
    <property type="component" value="Unassembled WGS sequence"/>
</dbReference>